<sequence length="238" mass="25861">MVKNAILIQASHLSRTLTLGSEPLHVLKDLSFEVRRGEWVSLTGPSGSGKSTLLGLLAGIDTPTSGNLAIDGVDITHMSEHQLARIRNEKIGIVFQSFNLIPTLTAQENVEMPLYIRTSAGDAQKQARIMLQEVGLGDRLNHRPHQLSGGQQQRVAIARALVTKPAVLLADEPTGNLDTDTGDQVLELFAELRALFGLTIVVVTHDQQVADYADRTLHLVDGEFVRSMDEAPKYKAGA</sequence>
<dbReference type="GO" id="GO:0016887">
    <property type="term" value="F:ATP hydrolysis activity"/>
    <property type="evidence" value="ECO:0007669"/>
    <property type="project" value="InterPro"/>
</dbReference>
<dbReference type="CDD" id="cd03255">
    <property type="entry name" value="ABC_MJ0796_LolCDE_FtsE"/>
    <property type="match status" value="1"/>
</dbReference>
<dbReference type="KEGG" id="pmet:G4Y79_04865"/>
<evidence type="ECO:0000313" key="5">
    <source>
        <dbReference type="EMBL" id="QPC83715.1"/>
    </source>
</evidence>
<dbReference type="PROSITE" id="PS50893">
    <property type="entry name" value="ABC_TRANSPORTER_2"/>
    <property type="match status" value="1"/>
</dbReference>
<dbReference type="RefSeq" id="WP_195171779.1">
    <property type="nucleotide sequence ID" value="NZ_CP062983.1"/>
</dbReference>
<dbReference type="FunFam" id="3.40.50.300:FF:000032">
    <property type="entry name" value="Export ABC transporter ATP-binding protein"/>
    <property type="match status" value="1"/>
</dbReference>
<dbReference type="GO" id="GO:0098796">
    <property type="term" value="C:membrane protein complex"/>
    <property type="evidence" value="ECO:0007669"/>
    <property type="project" value="UniProtKB-ARBA"/>
</dbReference>
<dbReference type="Gene3D" id="3.40.50.300">
    <property type="entry name" value="P-loop containing nucleotide triphosphate hydrolases"/>
    <property type="match status" value="1"/>
</dbReference>
<dbReference type="GO" id="GO:0022857">
    <property type="term" value="F:transmembrane transporter activity"/>
    <property type="evidence" value="ECO:0007669"/>
    <property type="project" value="TreeGrafter"/>
</dbReference>
<dbReference type="AlphaFoldDB" id="A0A7S8IEI8"/>
<keyword evidence="1" id="KW-0813">Transport</keyword>
<gene>
    <name evidence="5" type="ORF">G4Y79_04865</name>
</gene>
<dbReference type="InterPro" id="IPR003593">
    <property type="entry name" value="AAA+_ATPase"/>
</dbReference>
<dbReference type="PANTHER" id="PTHR24220:SF659">
    <property type="entry name" value="TRANSPORTER, PUTATIVE-RELATED"/>
    <property type="match status" value="1"/>
</dbReference>
<dbReference type="GO" id="GO:0005886">
    <property type="term" value="C:plasma membrane"/>
    <property type="evidence" value="ECO:0007669"/>
    <property type="project" value="TreeGrafter"/>
</dbReference>
<dbReference type="InterPro" id="IPR027417">
    <property type="entry name" value="P-loop_NTPase"/>
</dbReference>
<keyword evidence="6" id="KW-1185">Reference proteome</keyword>
<name>A0A7S8IEI8_9CHLR</name>
<evidence type="ECO:0000259" key="4">
    <source>
        <dbReference type="PROSITE" id="PS50893"/>
    </source>
</evidence>
<dbReference type="Proteomes" id="UP000594468">
    <property type="component" value="Chromosome"/>
</dbReference>
<feature type="domain" description="ABC transporter" evidence="4">
    <location>
        <begin position="8"/>
        <end position="238"/>
    </location>
</feature>
<dbReference type="Pfam" id="PF00005">
    <property type="entry name" value="ABC_tran"/>
    <property type="match status" value="1"/>
</dbReference>
<dbReference type="SMART" id="SM00382">
    <property type="entry name" value="AAA"/>
    <property type="match status" value="1"/>
</dbReference>
<evidence type="ECO:0000256" key="3">
    <source>
        <dbReference type="ARBA" id="ARBA00022840"/>
    </source>
</evidence>
<dbReference type="InterPro" id="IPR017871">
    <property type="entry name" value="ABC_transporter-like_CS"/>
</dbReference>
<proteinExistence type="predicted"/>
<keyword evidence="3 5" id="KW-0067">ATP-binding</keyword>
<evidence type="ECO:0000313" key="6">
    <source>
        <dbReference type="Proteomes" id="UP000594468"/>
    </source>
</evidence>
<evidence type="ECO:0000256" key="1">
    <source>
        <dbReference type="ARBA" id="ARBA00022448"/>
    </source>
</evidence>
<reference evidence="5 6" key="1">
    <citation type="submission" date="2020-02" db="EMBL/GenBank/DDBJ databases">
        <authorList>
            <person name="Zheng R.K."/>
            <person name="Sun C.M."/>
        </authorList>
    </citation>
    <scope>NUCLEOTIDE SEQUENCE [LARGE SCALE GENOMIC DNA]</scope>
    <source>
        <strain evidence="6">rifampicinis</strain>
    </source>
</reference>
<dbReference type="InterPro" id="IPR017911">
    <property type="entry name" value="MacB-like_ATP-bd"/>
</dbReference>
<dbReference type="InterPro" id="IPR003439">
    <property type="entry name" value="ABC_transporter-like_ATP-bd"/>
</dbReference>
<dbReference type="SUPFAM" id="SSF52540">
    <property type="entry name" value="P-loop containing nucleoside triphosphate hydrolases"/>
    <property type="match status" value="1"/>
</dbReference>
<protein>
    <submittedName>
        <fullName evidence="5">ABC transporter ATP-binding protein</fullName>
    </submittedName>
</protein>
<dbReference type="EMBL" id="CP062983">
    <property type="protein sequence ID" value="QPC83715.1"/>
    <property type="molecule type" value="Genomic_DNA"/>
</dbReference>
<accession>A0A7S8IEI8</accession>
<organism evidence="5 6">
    <name type="scientific">Phototrophicus methaneseepsis</name>
    <dbReference type="NCBI Taxonomy" id="2710758"/>
    <lineage>
        <taxon>Bacteria</taxon>
        <taxon>Bacillati</taxon>
        <taxon>Chloroflexota</taxon>
        <taxon>Candidatus Thermofontia</taxon>
        <taxon>Phototrophicales</taxon>
        <taxon>Phototrophicaceae</taxon>
        <taxon>Phototrophicus</taxon>
    </lineage>
</organism>
<dbReference type="PANTHER" id="PTHR24220">
    <property type="entry name" value="IMPORT ATP-BINDING PROTEIN"/>
    <property type="match status" value="1"/>
</dbReference>
<evidence type="ECO:0000256" key="2">
    <source>
        <dbReference type="ARBA" id="ARBA00022741"/>
    </source>
</evidence>
<dbReference type="PROSITE" id="PS00211">
    <property type="entry name" value="ABC_TRANSPORTER_1"/>
    <property type="match status" value="1"/>
</dbReference>
<dbReference type="GO" id="GO:0005524">
    <property type="term" value="F:ATP binding"/>
    <property type="evidence" value="ECO:0007669"/>
    <property type="project" value="UniProtKB-KW"/>
</dbReference>
<keyword evidence="2" id="KW-0547">Nucleotide-binding</keyword>
<dbReference type="InterPro" id="IPR015854">
    <property type="entry name" value="ABC_transpr_LolD-like"/>
</dbReference>